<accession>A0ABV4R4M9</accession>
<proteinExistence type="predicted"/>
<dbReference type="Pfam" id="PF00072">
    <property type="entry name" value="Response_reg"/>
    <property type="match status" value="1"/>
</dbReference>
<protein>
    <submittedName>
        <fullName evidence="4">Response regulator</fullName>
    </submittedName>
</protein>
<evidence type="ECO:0000256" key="1">
    <source>
        <dbReference type="PROSITE-ProRule" id="PRU00169"/>
    </source>
</evidence>
<name>A0ABV4R4M9_9ACTN</name>
<evidence type="ECO:0000256" key="2">
    <source>
        <dbReference type="SAM" id="Phobius"/>
    </source>
</evidence>
<keyword evidence="2" id="KW-0472">Membrane</keyword>
<keyword evidence="2" id="KW-0812">Transmembrane</keyword>
<comment type="caution">
    <text evidence="4">The sequence shown here is derived from an EMBL/GenBank/DDBJ whole genome shotgun (WGS) entry which is preliminary data.</text>
</comment>
<feature type="transmembrane region" description="Helical" evidence="2">
    <location>
        <begin position="6"/>
        <end position="27"/>
    </location>
</feature>
<feature type="modified residue" description="4-aspartylphosphate" evidence="1">
    <location>
        <position position="141"/>
    </location>
</feature>
<dbReference type="PROSITE" id="PS50110">
    <property type="entry name" value="RESPONSE_REGULATORY"/>
    <property type="match status" value="1"/>
</dbReference>
<dbReference type="CDD" id="cd00156">
    <property type="entry name" value="REC"/>
    <property type="match status" value="1"/>
</dbReference>
<dbReference type="SUPFAM" id="SSF52172">
    <property type="entry name" value="CheY-like"/>
    <property type="match status" value="1"/>
</dbReference>
<gene>
    <name evidence="4" type="ORF">SM436_25620</name>
</gene>
<feature type="domain" description="Response regulatory" evidence="3">
    <location>
        <begin position="92"/>
        <end position="208"/>
    </location>
</feature>
<evidence type="ECO:0000313" key="4">
    <source>
        <dbReference type="EMBL" id="MFA1557070.1"/>
    </source>
</evidence>
<organism evidence="4 5">
    <name type="scientific">Actinomadura chokoriensis</name>
    <dbReference type="NCBI Taxonomy" id="454156"/>
    <lineage>
        <taxon>Bacteria</taxon>
        <taxon>Bacillati</taxon>
        <taxon>Actinomycetota</taxon>
        <taxon>Actinomycetes</taxon>
        <taxon>Streptosporangiales</taxon>
        <taxon>Thermomonosporaceae</taxon>
        <taxon>Actinomadura</taxon>
    </lineage>
</organism>
<evidence type="ECO:0000259" key="3">
    <source>
        <dbReference type="PROSITE" id="PS50110"/>
    </source>
</evidence>
<evidence type="ECO:0000313" key="5">
    <source>
        <dbReference type="Proteomes" id="UP001569904"/>
    </source>
</evidence>
<dbReference type="InterPro" id="IPR001789">
    <property type="entry name" value="Sig_transdc_resp-reg_receiver"/>
</dbReference>
<sequence length="208" mass="23261">MDVAELILSYIKVLIWPTLLIIVLTCYRRQVGDLITRTRSLDTPAGTIEFVEHAGELLDEAAKEKSISLTASDRHGVMRRLEHAAKILEGGKILWVDDHPRGNLSLISLFRTSGMEVDTVKSSKDALEKLRVMSYDILLTDLQRGSDSNAGNFLLQELVRLDLKVPAVVYSRTSRIVQGVDPRAFAVTASPDEVVHYVIDLMERIVFS</sequence>
<reference evidence="4 5" key="1">
    <citation type="submission" date="2023-11" db="EMBL/GenBank/DDBJ databases">
        <title>Actinomadura monticuli sp. nov., isolated from volcanic ash.</title>
        <authorList>
            <person name="Lee S.D."/>
            <person name="Yang H."/>
            <person name="Kim I.S."/>
        </authorList>
    </citation>
    <scope>NUCLEOTIDE SEQUENCE [LARGE SCALE GENOMIC DNA]</scope>
    <source>
        <strain evidence="4 5">DSM 45346</strain>
    </source>
</reference>
<dbReference type="RefSeq" id="WP_371943815.1">
    <property type="nucleotide sequence ID" value="NZ_JAXCEH010000018.1"/>
</dbReference>
<keyword evidence="2" id="KW-1133">Transmembrane helix</keyword>
<keyword evidence="5" id="KW-1185">Reference proteome</keyword>
<keyword evidence="1" id="KW-0597">Phosphoprotein</keyword>
<dbReference type="InterPro" id="IPR011006">
    <property type="entry name" value="CheY-like_superfamily"/>
</dbReference>
<dbReference type="Proteomes" id="UP001569904">
    <property type="component" value="Unassembled WGS sequence"/>
</dbReference>
<dbReference type="EMBL" id="JAXCEH010000018">
    <property type="protein sequence ID" value="MFA1557070.1"/>
    <property type="molecule type" value="Genomic_DNA"/>
</dbReference>
<dbReference type="Gene3D" id="3.40.50.2300">
    <property type="match status" value="1"/>
</dbReference>